<sequence>MAPIPGEPRTAPKPQPLGNFPLIFLFTTCTCCALFILWRRASTLRTVVAHQLKTWTRKDGAIRLSVDDGPTAREFLEDDYDEDNAGIADDEPLAFTAQRLKAGPEVGGEGPRRDAVDLLEEDVPPASPPK</sequence>
<dbReference type="EMBL" id="KV722367">
    <property type="protein sequence ID" value="OCH92536.1"/>
    <property type="molecule type" value="Genomic_DNA"/>
</dbReference>
<dbReference type="Proteomes" id="UP000250043">
    <property type="component" value="Unassembled WGS sequence"/>
</dbReference>
<keyword evidence="2" id="KW-0812">Transmembrane</keyword>
<feature type="transmembrane region" description="Helical" evidence="2">
    <location>
        <begin position="20"/>
        <end position="38"/>
    </location>
</feature>
<reference evidence="3 4" key="1">
    <citation type="submission" date="2016-07" db="EMBL/GenBank/DDBJ databases">
        <title>Draft genome of the white-rot fungus Obba rivulosa 3A-2.</title>
        <authorList>
            <consortium name="DOE Joint Genome Institute"/>
            <person name="Miettinen O."/>
            <person name="Riley R."/>
            <person name="Acob R."/>
            <person name="Barry K."/>
            <person name="Cullen D."/>
            <person name="De Vries R."/>
            <person name="Hainaut M."/>
            <person name="Hatakka A."/>
            <person name="Henrissat B."/>
            <person name="Hilden K."/>
            <person name="Kuo R."/>
            <person name="Labutti K."/>
            <person name="Lipzen A."/>
            <person name="Makela M.R."/>
            <person name="Sandor L."/>
            <person name="Spatafora J.W."/>
            <person name="Grigoriev I.V."/>
            <person name="Hibbett D.S."/>
        </authorList>
    </citation>
    <scope>NUCLEOTIDE SEQUENCE [LARGE SCALE GENOMIC DNA]</scope>
    <source>
        <strain evidence="3 4">3A-2</strain>
    </source>
</reference>
<evidence type="ECO:0000256" key="2">
    <source>
        <dbReference type="SAM" id="Phobius"/>
    </source>
</evidence>
<accession>A0A8E2AX32</accession>
<dbReference type="OrthoDB" id="3198959at2759"/>
<evidence type="ECO:0000256" key="1">
    <source>
        <dbReference type="SAM" id="MobiDB-lite"/>
    </source>
</evidence>
<gene>
    <name evidence="3" type="ORF">OBBRIDRAFT_773170</name>
</gene>
<evidence type="ECO:0000313" key="4">
    <source>
        <dbReference type="Proteomes" id="UP000250043"/>
    </source>
</evidence>
<proteinExistence type="predicted"/>
<keyword evidence="4" id="KW-1185">Reference proteome</keyword>
<organism evidence="3 4">
    <name type="scientific">Obba rivulosa</name>
    <dbReference type="NCBI Taxonomy" id="1052685"/>
    <lineage>
        <taxon>Eukaryota</taxon>
        <taxon>Fungi</taxon>
        <taxon>Dikarya</taxon>
        <taxon>Basidiomycota</taxon>
        <taxon>Agaricomycotina</taxon>
        <taxon>Agaricomycetes</taxon>
        <taxon>Polyporales</taxon>
        <taxon>Gelatoporiaceae</taxon>
        <taxon>Obba</taxon>
    </lineage>
</organism>
<evidence type="ECO:0000313" key="3">
    <source>
        <dbReference type="EMBL" id="OCH92536.1"/>
    </source>
</evidence>
<name>A0A8E2AX32_9APHY</name>
<keyword evidence="2" id="KW-0472">Membrane</keyword>
<protein>
    <submittedName>
        <fullName evidence="3">Uncharacterized protein</fullName>
    </submittedName>
</protein>
<dbReference type="AlphaFoldDB" id="A0A8E2AX32"/>
<keyword evidence="2" id="KW-1133">Transmembrane helix</keyword>
<feature type="region of interest" description="Disordered" evidence="1">
    <location>
        <begin position="101"/>
        <end position="130"/>
    </location>
</feature>